<dbReference type="GO" id="GO:0032259">
    <property type="term" value="P:methylation"/>
    <property type="evidence" value="ECO:0007669"/>
    <property type="project" value="UniProtKB-KW"/>
</dbReference>
<keyword evidence="4" id="KW-0808">Transferase</keyword>
<dbReference type="GO" id="GO:0008170">
    <property type="term" value="F:N-methyltransferase activity"/>
    <property type="evidence" value="ECO:0007669"/>
    <property type="project" value="InterPro"/>
</dbReference>
<evidence type="ECO:0000256" key="1">
    <source>
        <dbReference type="ARBA" id="ARBA00010923"/>
    </source>
</evidence>
<feature type="region of interest" description="Disordered" evidence="9">
    <location>
        <begin position="66"/>
        <end position="105"/>
    </location>
</feature>
<protein>
    <recommendedName>
        <fullName evidence="2">site-specific DNA-methyltransferase (adenine-specific)</fullName>
        <ecNumber evidence="2">2.1.1.72</ecNumber>
    </recommendedName>
</protein>
<evidence type="ECO:0000313" key="13">
    <source>
        <dbReference type="Proteomes" id="UP000245697"/>
    </source>
</evidence>
<evidence type="ECO:0000256" key="2">
    <source>
        <dbReference type="ARBA" id="ARBA00011900"/>
    </source>
</evidence>
<feature type="domain" description="Type I restriction modification DNA specificity" evidence="10">
    <location>
        <begin position="572"/>
        <end position="744"/>
    </location>
</feature>
<reference evidence="12 13" key="1">
    <citation type="submission" date="2018-05" db="EMBL/GenBank/DDBJ databases">
        <title>Genomic Encyclopedia of Archaeal and Bacterial Type Strains, Phase II (KMG-II): from individual species to whole genera.</title>
        <authorList>
            <person name="Goeker M."/>
        </authorList>
    </citation>
    <scope>NUCLEOTIDE SEQUENCE [LARGE SCALE GENOMIC DNA]</scope>
    <source>
        <strain evidence="12 13">DSM 45184</strain>
    </source>
</reference>
<feature type="domain" description="DNA methylase adenine-specific" evidence="11">
    <location>
        <begin position="223"/>
        <end position="517"/>
    </location>
</feature>
<dbReference type="PRINTS" id="PR00507">
    <property type="entry name" value="N12N6MTFRASE"/>
</dbReference>
<dbReference type="CDD" id="cd16961">
    <property type="entry name" value="RMtype1_S_TRD-CR_like"/>
    <property type="match status" value="1"/>
</dbReference>
<keyword evidence="5" id="KW-0949">S-adenosyl-L-methionine</keyword>
<dbReference type="GO" id="GO:0009007">
    <property type="term" value="F:site-specific DNA-methyltransferase (adenine-specific) activity"/>
    <property type="evidence" value="ECO:0007669"/>
    <property type="project" value="UniProtKB-EC"/>
</dbReference>
<dbReference type="RefSeq" id="WP_109602407.1">
    <property type="nucleotide sequence ID" value="NZ_BONA01000092.1"/>
</dbReference>
<evidence type="ECO:0000256" key="7">
    <source>
        <dbReference type="ARBA" id="ARBA00023125"/>
    </source>
</evidence>
<dbReference type="InterPro" id="IPR000055">
    <property type="entry name" value="Restrct_endonuc_typeI_TRD"/>
</dbReference>
<dbReference type="Proteomes" id="UP000245697">
    <property type="component" value="Unassembled WGS sequence"/>
</dbReference>
<dbReference type="InterPro" id="IPR003356">
    <property type="entry name" value="DNA_methylase_A-5"/>
</dbReference>
<dbReference type="SUPFAM" id="SSF53335">
    <property type="entry name" value="S-adenosyl-L-methionine-dependent methyltransferases"/>
    <property type="match status" value="1"/>
</dbReference>
<dbReference type="OrthoDB" id="9784823at2"/>
<evidence type="ECO:0000256" key="6">
    <source>
        <dbReference type="ARBA" id="ARBA00022747"/>
    </source>
</evidence>
<keyword evidence="3" id="KW-0489">Methyltransferase</keyword>
<evidence type="ECO:0000313" key="12">
    <source>
        <dbReference type="EMBL" id="PWK30808.1"/>
    </source>
</evidence>
<dbReference type="GO" id="GO:0003677">
    <property type="term" value="F:DNA binding"/>
    <property type="evidence" value="ECO:0007669"/>
    <property type="project" value="UniProtKB-KW"/>
</dbReference>
<dbReference type="PROSITE" id="PS00092">
    <property type="entry name" value="N6_MTASE"/>
    <property type="match status" value="1"/>
</dbReference>
<evidence type="ECO:0000256" key="9">
    <source>
        <dbReference type="SAM" id="MobiDB-lite"/>
    </source>
</evidence>
<evidence type="ECO:0000256" key="4">
    <source>
        <dbReference type="ARBA" id="ARBA00022679"/>
    </source>
</evidence>
<dbReference type="EMBL" id="QGGR01000036">
    <property type="protein sequence ID" value="PWK30808.1"/>
    <property type="molecule type" value="Genomic_DNA"/>
</dbReference>
<proteinExistence type="inferred from homology"/>
<dbReference type="InterPro" id="IPR051537">
    <property type="entry name" value="DNA_Adenine_Mtase"/>
</dbReference>
<keyword evidence="7" id="KW-0238">DNA-binding</keyword>
<keyword evidence="6" id="KW-0680">Restriction system</keyword>
<keyword evidence="13" id="KW-1185">Reference proteome</keyword>
<dbReference type="SUPFAM" id="SSF116734">
    <property type="entry name" value="DNA methylase specificity domain"/>
    <property type="match status" value="1"/>
</dbReference>
<dbReference type="Pfam" id="PF01420">
    <property type="entry name" value="Methylase_S"/>
    <property type="match status" value="1"/>
</dbReference>
<dbReference type="Pfam" id="PF02384">
    <property type="entry name" value="N6_Mtase"/>
    <property type="match status" value="1"/>
</dbReference>
<dbReference type="Gene3D" id="3.40.50.150">
    <property type="entry name" value="Vaccinia Virus protein VP39"/>
    <property type="match status" value="1"/>
</dbReference>
<evidence type="ECO:0000259" key="11">
    <source>
        <dbReference type="Pfam" id="PF02384"/>
    </source>
</evidence>
<dbReference type="AlphaFoldDB" id="A0A316EJG4"/>
<evidence type="ECO:0000256" key="5">
    <source>
        <dbReference type="ARBA" id="ARBA00022691"/>
    </source>
</evidence>
<evidence type="ECO:0000259" key="10">
    <source>
        <dbReference type="Pfam" id="PF01420"/>
    </source>
</evidence>
<evidence type="ECO:0000256" key="3">
    <source>
        <dbReference type="ARBA" id="ARBA00022603"/>
    </source>
</evidence>
<name>A0A316EJG4_9ACTN</name>
<comment type="catalytic activity">
    <reaction evidence="8">
        <text>a 2'-deoxyadenosine in DNA + S-adenosyl-L-methionine = an N(6)-methyl-2'-deoxyadenosine in DNA + S-adenosyl-L-homocysteine + H(+)</text>
        <dbReference type="Rhea" id="RHEA:15197"/>
        <dbReference type="Rhea" id="RHEA-COMP:12418"/>
        <dbReference type="Rhea" id="RHEA-COMP:12419"/>
        <dbReference type="ChEBI" id="CHEBI:15378"/>
        <dbReference type="ChEBI" id="CHEBI:57856"/>
        <dbReference type="ChEBI" id="CHEBI:59789"/>
        <dbReference type="ChEBI" id="CHEBI:90615"/>
        <dbReference type="ChEBI" id="CHEBI:90616"/>
        <dbReference type="EC" id="2.1.1.72"/>
    </reaction>
</comment>
<accession>A0A316EJG4</accession>
<comment type="similarity">
    <text evidence="1">Belongs to the type-I restriction system S methylase family.</text>
</comment>
<comment type="caution">
    <text evidence="12">The sequence shown here is derived from an EMBL/GenBank/DDBJ whole genome shotgun (WGS) entry which is preliminary data.</text>
</comment>
<evidence type="ECO:0000256" key="8">
    <source>
        <dbReference type="ARBA" id="ARBA00047942"/>
    </source>
</evidence>
<dbReference type="GO" id="GO:0009307">
    <property type="term" value="P:DNA restriction-modification system"/>
    <property type="evidence" value="ECO:0007669"/>
    <property type="project" value="UniProtKB-KW"/>
</dbReference>
<dbReference type="EC" id="2.1.1.72" evidence="2"/>
<dbReference type="Gene3D" id="3.90.220.20">
    <property type="entry name" value="DNA methylase specificity domains"/>
    <property type="match status" value="1"/>
</dbReference>
<dbReference type="PANTHER" id="PTHR42933:SF1">
    <property type="entry name" value="SITE-SPECIFIC DNA-METHYLTRANSFERASE (ADENINE-SPECIFIC)"/>
    <property type="match status" value="1"/>
</dbReference>
<gene>
    <name evidence="12" type="ORF">BC793_13630</name>
</gene>
<dbReference type="InterPro" id="IPR044946">
    <property type="entry name" value="Restrct_endonuc_typeI_TRD_sf"/>
</dbReference>
<organism evidence="12 13">
    <name type="scientific">Actinoplanes xinjiangensis</name>
    <dbReference type="NCBI Taxonomy" id="512350"/>
    <lineage>
        <taxon>Bacteria</taxon>
        <taxon>Bacillati</taxon>
        <taxon>Actinomycetota</taxon>
        <taxon>Actinomycetes</taxon>
        <taxon>Micromonosporales</taxon>
        <taxon>Micromonosporaceae</taxon>
        <taxon>Actinoplanes</taxon>
    </lineage>
</organism>
<dbReference type="InterPro" id="IPR029063">
    <property type="entry name" value="SAM-dependent_MTases_sf"/>
</dbReference>
<dbReference type="InterPro" id="IPR002052">
    <property type="entry name" value="DNA_methylase_N6_adenine_CS"/>
</dbReference>
<sequence>MDSQDSIDDQLVTRSEIAGLVGLRRPAITNWESRHHDFPKPVRAGGEVYFRRGEILAWLDSRPIPPGTLNRDEEPGTTYADRARGKLSTTDTSTDRIGAADGDLLAGSHRPEDLHELLGPLAGRVRGTGTSADYLQLLASLMFLKAADPDTWWRLVHRMPGSGDADRAALLLTAIGETVDKRLRDFGLLPGMKAVFGGLQPASIEDLTRVVYLCGRLGRAAFPLLLERYEAESKLGSNEFFTPDDVAQVMAEILMTGAGPDRRLYDPYARGGELLVAVAGRAGTLAEVQGDSPHAHTLRLAGMSLVVHGQRAKLHLVTGSPWHTRTWPRQAADLIITNPPFNGTSTPGVQRVEEDWPFGPPPPGNDNFAWLQHVFASLDVGGRAALVMPNTAGTSAHQRERDIRQALVAQGAVECVIALPPKLFTGTPIAVSVWILRKTPNPDDQVLLVNAHRLGTMAKGRRTLSAADRVAITQAYVRFREDLEDGQPHAGIDGLSIAVDAAQIDGPDYSLNPLDHQIARDRRATASSAMALASASIENLVDREGAARAAETQVEQMVTRLLAPGPAGNDLPSGWRLVRLRELCDITAGPSHSRLPQEHRTDQDGVVLVLPKHLVHGGIDAAGDIRITHELARSLDRFRVEPGDILCARSGSTGSSALVTWSQAGWVFSTNLLRLRQLEAGSIDSLYLRGYLSLPDVQEWIKGRSEATAIASISASSFGQLEVVLPPLPTQRRIGQALQALDEQVSAYRALVAAAVNTRAVLAEHLLSGALDLQPDLGTIFAEILQERRLP</sequence>
<dbReference type="PANTHER" id="PTHR42933">
    <property type="entry name" value="SLR6095 PROTEIN"/>
    <property type="match status" value="1"/>
</dbReference>